<evidence type="ECO:0000256" key="1">
    <source>
        <dbReference type="ARBA" id="ARBA00009998"/>
    </source>
</evidence>
<dbReference type="GO" id="GO:0008855">
    <property type="term" value="F:exodeoxyribonuclease VII activity"/>
    <property type="evidence" value="ECO:0007669"/>
    <property type="project" value="UniProtKB-UniRule"/>
</dbReference>
<evidence type="ECO:0000256" key="6">
    <source>
        <dbReference type="HAMAP-Rule" id="MF_00337"/>
    </source>
</evidence>
<dbReference type="InterPro" id="IPR003761">
    <property type="entry name" value="Exonuc_VII_S"/>
</dbReference>
<gene>
    <name evidence="6 7" type="primary">xseB</name>
    <name evidence="7" type="ORF">V4F39_05670</name>
</gene>
<accession>A0AAW9QCC1</accession>
<protein>
    <recommendedName>
        <fullName evidence="6">Exodeoxyribonuclease 7 small subunit</fullName>
        <ecNumber evidence="6">3.1.11.6</ecNumber>
    </recommendedName>
    <alternativeName>
        <fullName evidence="6">Exodeoxyribonuclease VII small subunit</fullName>
        <shortName evidence="6">Exonuclease VII small subunit</shortName>
    </alternativeName>
</protein>
<keyword evidence="8" id="KW-1185">Reference proteome</keyword>
<comment type="catalytic activity">
    <reaction evidence="6">
        <text>Exonucleolytic cleavage in either 5'- to 3'- or 3'- to 5'-direction to yield nucleoside 5'-phosphates.</text>
        <dbReference type="EC" id="3.1.11.6"/>
    </reaction>
</comment>
<dbReference type="GO" id="GO:0005829">
    <property type="term" value="C:cytosol"/>
    <property type="evidence" value="ECO:0007669"/>
    <property type="project" value="TreeGrafter"/>
</dbReference>
<keyword evidence="4 6" id="KW-0378">Hydrolase</keyword>
<dbReference type="HAMAP" id="MF_00337">
    <property type="entry name" value="Exonuc_7_S"/>
    <property type="match status" value="1"/>
</dbReference>
<sequence length="83" mass="9199">MASRTPAKPETAACEAPALRYEDALAELEQLVQTMESGQLPLDRLLESYKRGADLLSLCRSRLQAVEEQVKVLEDGQLKPWAA</sequence>
<comment type="similarity">
    <text evidence="1 6">Belongs to the XseB family.</text>
</comment>
<reference evidence="7 8" key="1">
    <citation type="submission" date="2024-02" db="EMBL/GenBank/DDBJ databases">
        <title>Genome sequence of Aquincola sp. MAHUQ-54.</title>
        <authorList>
            <person name="Huq M.A."/>
        </authorList>
    </citation>
    <scope>NUCLEOTIDE SEQUENCE [LARGE SCALE GENOMIC DNA]</scope>
    <source>
        <strain evidence="7 8">MAHUQ-54</strain>
    </source>
</reference>
<dbReference type="GO" id="GO:0009318">
    <property type="term" value="C:exodeoxyribonuclease VII complex"/>
    <property type="evidence" value="ECO:0007669"/>
    <property type="project" value="UniProtKB-UniRule"/>
</dbReference>
<evidence type="ECO:0000313" key="7">
    <source>
        <dbReference type="EMBL" id="MEF7613394.1"/>
    </source>
</evidence>
<dbReference type="SUPFAM" id="SSF116842">
    <property type="entry name" value="XseB-like"/>
    <property type="match status" value="1"/>
</dbReference>
<dbReference type="Proteomes" id="UP001336250">
    <property type="component" value="Unassembled WGS sequence"/>
</dbReference>
<dbReference type="Gene3D" id="1.10.287.1040">
    <property type="entry name" value="Exonuclease VII, small subunit"/>
    <property type="match status" value="1"/>
</dbReference>
<dbReference type="EMBL" id="JAZIBG010000017">
    <property type="protein sequence ID" value="MEF7613394.1"/>
    <property type="molecule type" value="Genomic_DNA"/>
</dbReference>
<dbReference type="RefSeq" id="WP_332288334.1">
    <property type="nucleotide sequence ID" value="NZ_JAZIBG010000017.1"/>
</dbReference>
<dbReference type="EC" id="3.1.11.6" evidence="6"/>
<evidence type="ECO:0000313" key="8">
    <source>
        <dbReference type="Proteomes" id="UP001336250"/>
    </source>
</evidence>
<dbReference type="AlphaFoldDB" id="A0AAW9QCC1"/>
<comment type="function">
    <text evidence="6">Bidirectionally degrades single-stranded DNA into large acid-insoluble oligonucleotides, which are then degraded further into small acid-soluble oligonucleotides.</text>
</comment>
<dbReference type="GO" id="GO:0006308">
    <property type="term" value="P:DNA catabolic process"/>
    <property type="evidence" value="ECO:0007669"/>
    <property type="project" value="UniProtKB-UniRule"/>
</dbReference>
<evidence type="ECO:0000256" key="5">
    <source>
        <dbReference type="ARBA" id="ARBA00022839"/>
    </source>
</evidence>
<dbReference type="PANTHER" id="PTHR34137">
    <property type="entry name" value="EXODEOXYRIBONUCLEASE 7 SMALL SUBUNIT"/>
    <property type="match status" value="1"/>
</dbReference>
<evidence type="ECO:0000256" key="3">
    <source>
        <dbReference type="ARBA" id="ARBA00022722"/>
    </source>
</evidence>
<evidence type="ECO:0000256" key="4">
    <source>
        <dbReference type="ARBA" id="ARBA00022801"/>
    </source>
</evidence>
<name>A0AAW9QCC1_9BURK</name>
<comment type="subcellular location">
    <subcellularLocation>
        <location evidence="6">Cytoplasm</location>
    </subcellularLocation>
</comment>
<dbReference type="PIRSF" id="PIRSF006488">
    <property type="entry name" value="Exonuc_VII_S"/>
    <property type="match status" value="1"/>
</dbReference>
<keyword evidence="5 6" id="KW-0269">Exonuclease</keyword>
<comment type="caution">
    <text evidence="7">The sequence shown here is derived from an EMBL/GenBank/DDBJ whole genome shotgun (WGS) entry which is preliminary data.</text>
</comment>
<dbReference type="PANTHER" id="PTHR34137:SF1">
    <property type="entry name" value="EXODEOXYRIBONUCLEASE 7 SMALL SUBUNIT"/>
    <property type="match status" value="1"/>
</dbReference>
<proteinExistence type="inferred from homology"/>
<comment type="subunit">
    <text evidence="6">Heterooligomer composed of large and small subunits.</text>
</comment>
<organism evidence="7 8">
    <name type="scientific">Aquincola agrisoli</name>
    <dbReference type="NCBI Taxonomy" id="3119538"/>
    <lineage>
        <taxon>Bacteria</taxon>
        <taxon>Pseudomonadati</taxon>
        <taxon>Pseudomonadota</taxon>
        <taxon>Betaproteobacteria</taxon>
        <taxon>Burkholderiales</taxon>
        <taxon>Sphaerotilaceae</taxon>
        <taxon>Aquincola</taxon>
    </lineage>
</organism>
<dbReference type="NCBIfam" id="TIGR01280">
    <property type="entry name" value="xseB"/>
    <property type="match status" value="1"/>
</dbReference>
<evidence type="ECO:0000256" key="2">
    <source>
        <dbReference type="ARBA" id="ARBA00022490"/>
    </source>
</evidence>
<keyword evidence="2 6" id="KW-0963">Cytoplasm</keyword>
<keyword evidence="3 6" id="KW-0540">Nuclease</keyword>
<dbReference type="InterPro" id="IPR037004">
    <property type="entry name" value="Exonuc_VII_ssu_sf"/>
</dbReference>
<dbReference type="Pfam" id="PF02609">
    <property type="entry name" value="Exonuc_VII_S"/>
    <property type="match status" value="1"/>
</dbReference>